<accession>A0A934IXZ4</accession>
<comment type="caution">
    <text evidence="2">The sequence shown here is derived from an EMBL/GenBank/DDBJ whole genome shotgun (WGS) entry which is preliminary data.</text>
</comment>
<proteinExistence type="predicted"/>
<organism evidence="2 3">
    <name type="scientific">Devosia sediminis</name>
    <dbReference type="NCBI Taxonomy" id="2798801"/>
    <lineage>
        <taxon>Bacteria</taxon>
        <taxon>Pseudomonadati</taxon>
        <taxon>Pseudomonadota</taxon>
        <taxon>Alphaproteobacteria</taxon>
        <taxon>Hyphomicrobiales</taxon>
        <taxon>Devosiaceae</taxon>
        <taxon>Devosia</taxon>
    </lineage>
</organism>
<name>A0A934IXZ4_9HYPH</name>
<dbReference type="Pfam" id="PF18931">
    <property type="entry name" value="DUF5680"/>
    <property type="match status" value="1"/>
</dbReference>
<evidence type="ECO:0000259" key="1">
    <source>
        <dbReference type="Pfam" id="PF18931"/>
    </source>
</evidence>
<dbReference type="Proteomes" id="UP000602124">
    <property type="component" value="Unassembled WGS sequence"/>
</dbReference>
<dbReference type="AlphaFoldDB" id="A0A934IXZ4"/>
<evidence type="ECO:0000313" key="2">
    <source>
        <dbReference type="EMBL" id="MBJ3785110.1"/>
    </source>
</evidence>
<gene>
    <name evidence="2" type="ORF">JEQ47_10295</name>
</gene>
<protein>
    <recommendedName>
        <fullName evidence="1">DUF5680 domain-containing protein</fullName>
    </recommendedName>
</protein>
<sequence length="153" mass="16849">MTAAELTAIIVRAKAASYVGGGDRTRPTRPGSHDLSWSEGEWRYLDSYFGGTDFLGQEVLWRAHEPVWAMSYYGQVLRPDLIDGERAGATIKAALAAMYGEGRFLGGFDWQGPFGHYVDRSQGNVASFKGREMIEVEGVEAYALDYFGGLVKP</sequence>
<keyword evidence="3" id="KW-1185">Reference proteome</keyword>
<dbReference type="RefSeq" id="WP_198876310.1">
    <property type="nucleotide sequence ID" value="NZ_JAEKMH010000002.1"/>
</dbReference>
<dbReference type="InterPro" id="IPR043735">
    <property type="entry name" value="DUF5680"/>
</dbReference>
<dbReference type="EMBL" id="JAEKMH010000002">
    <property type="protein sequence ID" value="MBJ3785110.1"/>
    <property type="molecule type" value="Genomic_DNA"/>
</dbReference>
<reference evidence="2" key="1">
    <citation type="submission" date="2020-12" db="EMBL/GenBank/DDBJ databases">
        <title>Devosia sp. MSA67 isolated from Mo River.</title>
        <authorList>
            <person name="Ma F."/>
            <person name="Zi Z."/>
        </authorList>
    </citation>
    <scope>NUCLEOTIDE SEQUENCE</scope>
    <source>
        <strain evidence="2">MSA67</strain>
    </source>
</reference>
<feature type="domain" description="DUF5680" evidence="1">
    <location>
        <begin position="46"/>
        <end position="151"/>
    </location>
</feature>
<evidence type="ECO:0000313" key="3">
    <source>
        <dbReference type="Proteomes" id="UP000602124"/>
    </source>
</evidence>